<sequence>MKEKHSKLEPGKPETASPGAFRVKFLGGVTVLVLVPAWPTLSWNEAAALAGSWPHELSTPPLQQFAIC</sequence>
<dbReference type="EMBL" id="JXTC01000202">
    <property type="protein sequence ID" value="PON82081.1"/>
    <property type="molecule type" value="Genomic_DNA"/>
</dbReference>
<dbReference type="AlphaFoldDB" id="A0A2P5E987"/>
<dbReference type="Proteomes" id="UP000237000">
    <property type="component" value="Unassembled WGS sequence"/>
</dbReference>
<evidence type="ECO:0000313" key="2">
    <source>
        <dbReference type="Proteomes" id="UP000237000"/>
    </source>
</evidence>
<accession>A0A2P5E987</accession>
<name>A0A2P5E987_TREOI</name>
<dbReference type="OrthoDB" id="10272020at2759"/>
<reference evidence="2" key="1">
    <citation type="submission" date="2016-06" db="EMBL/GenBank/DDBJ databases">
        <title>Parallel loss of symbiosis genes in relatives of nitrogen-fixing non-legume Parasponia.</title>
        <authorList>
            <person name="Van Velzen R."/>
            <person name="Holmer R."/>
            <person name="Bu F."/>
            <person name="Rutten L."/>
            <person name="Van Zeijl A."/>
            <person name="Liu W."/>
            <person name="Santuari L."/>
            <person name="Cao Q."/>
            <person name="Sharma T."/>
            <person name="Shen D."/>
            <person name="Roswanjaya Y."/>
            <person name="Wardhani T."/>
            <person name="Kalhor M.S."/>
            <person name="Jansen J."/>
            <person name="Van den Hoogen J."/>
            <person name="Gungor B."/>
            <person name="Hartog M."/>
            <person name="Hontelez J."/>
            <person name="Verver J."/>
            <person name="Yang W.-C."/>
            <person name="Schijlen E."/>
            <person name="Repin R."/>
            <person name="Schilthuizen M."/>
            <person name="Schranz E."/>
            <person name="Heidstra R."/>
            <person name="Miyata K."/>
            <person name="Fedorova E."/>
            <person name="Kohlen W."/>
            <person name="Bisseling T."/>
            <person name="Smit S."/>
            <person name="Geurts R."/>
        </authorList>
    </citation>
    <scope>NUCLEOTIDE SEQUENCE [LARGE SCALE GENOMIC DNA]</scope>
    <source>
        <strain evidence="2">cv. RG33-2</strain>
    </source>
</reference>
<evidence type="ECO:0000313" key="1">
    <source>
        <dbReference type="EMBL" id="PON82081.1"/>
    </source>
</evidence>
<dbReference type="InParanoid" id="A0A2P5E987"/>
<protein>
    <submittedName>
        <fullName evidence="1">Uncharacterized protein</fullName>
    </submittedName>
</protein>
<proteinExistence type="predicted"/>
<gene>
    <name evidence="1" type="ORF">TorRG33x02_220760</name>
</gene>
<organism evidence="1 2">
    <name type="scientific">Trema orientale</name>
    <name type="common">Charcoal tree</name>
    <name type="synonym">Celtis orientalis</name>
    <dbReference type="NCBI Taxonomy" id="63057"/>
    <lineage>
        <taxon>Eukaryota</taxon>
        <taxon>Viridiplantae</taxon>
        <taxon>Streptophyta</taxon>
        <taxon>Embryophyta</taxon>
        <taxon>Tracheophyta</taxon>
        <taxon>Spermatophyta</taxon>
        <taxon>Magnoliopsida</taxon>
        <taxon>eudicotyledons</taxon>
        <taxon>Gunneridae</taxon>
        <taxon>Pentapetalae</taxon>
        <taxon>rosids</taxon>
        <taxon>fabids</taxon>
        <taxon>Rosales</taxon>
        <taxon>Cannabaceae</taxon>
        <taxon>Trema</taxon>
    </lineage>
</organism>
<comment type="caution">
    <text evidence="1">The sequence shown here is derived from an EMBL/GenBank/DDBJ whole genome shotgun (WGS) entry which is preliminary data.</text>
</comment>
<keyword evidence="2" id="KW-1185">Reference proteome</keyword>